<dbReference type="KEGG" id="bgg:CFK41_00220"/>
<name>A0A291GSY9_9MICO</name>
<dbReference type="InterPro" id="IPR046253">
    <property type="entry name" value="DUF6286"/>
</dbReference>
<evidence type="ECO:0000313" key="4">
    <source>
        <dbReference type="Proteomes" id="UP000217889"/>
    </source>
</evidence>
<sequence length="185" mass="19559">MSTAPPRLVRRPARTVPATLLGLLLLAAGATALWLLITLLVDGSWPASARSALAAVGAQRLDSTPMLVAAGVLAALGLLLLLAALLPGRPSRGLVLAGDVPGGTAVAHRDLARRVTRRVEAVDGVHSARTTLSGRRLQVLARTVVDDSETVLRAARTAVEESVDELRPETALRTRVRIQRLNRED</sequence>
<keyword evidence="1" id="KW-1133">Transmembrane helix</keyword>
<dbReference type="OrthoDB" id="4794472at2"/>
<proteinExistence type="predicted"/>
<evidence type="ECO:0000256" key="1">
    <source>
        <dbReference type="SAM" id="Phobius"/>
    </source>
</evidence>
<feature type="transmembrane region" description="Helical" evidence="1">
    <location>
        <begin position="64"/>
        <end position="86"/>
    </location>
</feature>
<organism evidence="3 4">
    <name type="scientific">Brachybacterium ginsengisoli</name>
    <dbReference type="NCBI Taxonomy" id="1331682"/>
    <lineage>
        <taxon>Bacteria</taxon>
        <taxon>Bacillati</taxon>
        <taxon>Actinomycetota</taxon>
        <taxon>Actinomycetes</taxon>
        <taxon>Micrococcales</taxon>
        <taxon>Dermabacteraceae</taxon>
        <taxon>Brachybacterium</taxon>
    </lineage>
</organism>
<evidence type="ECO:0000313" key="3">
    <source>
        <dbReference type="EMBL" id="ATG53373.1"/>
    </source>
</evidence>
<accession>A0A291GSY9</accession>
<dbReference type="AlphaFoldDB" id="A0A291GSY9"/>
<feature type="domain" description="DUF6286" evidence="2">
    <location>
        <begin position="75"/>
        <end position="179"/>
    </location>
</feature>
<keyword evidence="1" id="KW-0812">Transmembrane</keyword>
<gene>
    <name evidence="3" type="ORF">CFK41_00220</name>
</gene>
<dbReference type="EMBL" id="CP023564">
    <property type="protein sequence ID" value="ATG53373.1"/>
    <property type="molecule type" value="Genomic_DNA"/>
</dbReference>
<dbReference type="RefSeq" id="WP_096797852.1">
    <property type="nucleotide sequence ID" value="NZ_CP023564.1"/>
</dbReference>
<dbReference type="Pfam" id="PF19803">
    <property type="entry name" value="DUF6286"/>
    <property type="match status" value="1"/>
</dbReference>
<dbReference type="Proteomes" id="UP000217889">
    <property type="component" value="Chromosome"/>
</dbReference>
<protein>
    <submittedName>
        <fullName evidence="3">Alkaline shock response membrane anchor protein AmaP</fullName>
    </submittedName>
</protein>
<keyword evidence="4" id="KW-1185">Reference proteome</keyword>
<reference evidence="3 4" key="1">
    <citation type="journal article" date="2014" name="Int. J. Syst. Evol. Microbiol.">
        <title>Brachybacterium ginsengisoli sp. nov., isolated from soil of a ginseng field.</title>
        <authorList>
            <person name="Hoang V.A."/>
            <person name="Kim Y.J."/>
            <person name="Nguyen N.L."/>
            <person name="Yang D.C."/>
        </authorList>
    </citation>
    <scope>NUCLEOTIDE SEQUENCE [LARGE SCALE GENOMIC DNA]</scope>
    <source>
        <strain evidence="3 4">DCY80</strain>
    </source>
</reference>
<keyword evidence="1" id="KW-0472">Membrane</keyword>
<evidence type="ECO:0000259" key="2">
    <source>
        <dbReference type="Pfam" id="PF19803"/>
    </source>
</evidence>